<dbReference type="InterPro" id="IPR036768">
    <property type="entry name" value="PolIII_chi_sf"/>
</dbReference>
<sequence>MMPRVDFYILDQADPAQRTHFCCRLAARAWREGLRVWIRTADAAMTERLDTALWTFDEASFIPHGTTALDGDNPIVINEADSPGALLINLGDSLAADWQQRDRIAEIITADEATRQAGRARYRDYQQAGAALQTHRIDH</sequence>
<reference evidence="1 2" key="1">
    <citation type="submission" date="2019-07" db="EMBL/GenBank/DDBJ databases">
        <title>Reclasification of Spiribacter aquaticus.</title>
        <authorList>
            <person name="Leon M.J."/>
            <person name="Sanchez-Porro C."/>
            <person name="Ventosa A."/>
        </authorList>
    </citation>
    <scope>NUCLEOTIDE SEQUENCE [LARGE SCALE GENOMIC DNA]</scope>
    <source>
        <strain evidence="1 2">SP30</strain>
    </source>
</reference>
<dbReference type="GO" id="GO:0032298">
    <property type="term" value="P:positive regulation of DNA-templated DNA replication initiation"/>
    <property type="evidence" value="ECO:0007669"/>
    <property type="project" value="TreeGrafter"/>
</dbReference>
<dbReference type="AlphaFoldDB" id="A0A557RK79"/>
<name>A0A557RK79_9GAMM</name>
<dbReference type="Proteomes" id="UP000316688">
    <property type="component" value="Unassembled WGS sequence"/>
</dbReference>
<comment type="caution">
    <text evidence="1">The sequence shown here is derived from an EMBL/GenBank/DDBJ whole genome shotgun (WGS) entry which is preliminary data.</text>
</comment>
<organism evidence="1 2">
    <name type="scientific">Spiribacter aquaticus</name>
    <dbReference type="NCBI Taxonomy" id="1935996"/>
    <lineage>
        <taxon>Bacteria</taxon>
        <taxon>Pseudomonadati</taxon>
        <taxon>Pseudomonadota</taxon>
        <taxon>Gammaproteobacteria</taxon>
        <taxon>Chromatiales</taxon>
        <taxon>Ectothiorhodospiraceae</taxon>
        <taxon>Spiribacter</taxon>
    </lineage>
</organism>
<dbReference type="GO" id="GO:0003887">
    <property type="term" value="F:DNA-directed DNA polymerase activity"/>
    <property type="evidence" value="ECO:0007669"/>
    <property type="project" value="InterPro"/>
</dbReference>
<keyword evidence="2" id="KW-1185">Reference proteome</keyword>
<evidence type="ECO:0000313" key="2">
    <source>
        <dbReference type="Proteomes" id="UP000316688"/>
    </source>
</evidence>
<dbReference type="Gene3D" id="3.40.50.10110">
    <property type="entry name" value="DNA polymerase III subunit chi"/>
    <property type="match status" value="1"/>
</dbReference>
<dbReference type="EMBL" id="VMKP01000002">
    <property type="protein sequence ID" value="TVO65552.1"/>
    <property type="molecule type" value="Genomic_DNA"/>
</dbReference>
<gene>
    <name evidence="1" type="ORF">FPL11_05665</name>
</gene>
<dbReference type="Pfam" id="PF04364">
    <property type="entry name" value="DNA_pol3_chi"/>
    <property type="match status" value="1"/>
</dbReference>
<accession>A0A557RK79</accession>
<evidence type="ECO:0000313" key="1">
    <source>
        <dbReference type="EMBL" id="TVO65552.1"/>
    </source>
</evidence>
<dbReference type="PANTHER" id="PTHR38767:SF1">
    <property type="entry name" value="DNA POLYMERASE III SUBUNIT CHI"/>
    <property type="match status" value="1"/>
</dbReference>
<proteinExistence type="predicted"/>
<dbReference type="GO" id="GO:0003677">
    <property type="term" value="F:DNA binding"/>
    <property type="evidence" value="ECO:0007669"/>
    <property type="project" value="InterPro"/>
</dbReference>
<dbReference type="PANTHER" id="PTHR38767">
    <property type="entry name" value="DNA POLYMERASE III SUBUNIT CHI"/>
    <property type="match status" value="1"/>
</dbReference>
<dbReference type="SUPFAM" id="SSF102400">
    <property type="entry name" value="DNA polymerase III chi subunit"/>
    <property type="match status" value="1"/>
</dbReference>
<dbReference type="GO" id="GO:0006260">
    <property type="term" value="P:DNA replication"/>
    <property type="evidence" value="ECO:0007669"/>
    <property type="project" value="InterPro"/>
</dbReference>
<protein>
    <submittedName>
        <fullName evidence="1">DNA polymerase III subunit chi</fullName>
    </submittedName>
</protein>
<dbReference type="InterPro" id="IPR007459">
    <property type="entry name" value="DNA_pol3_chi"/>
</dbReference>